<keyword evidence="5 12" id="KW-0808">Transferase</keyword>
<comment type="pathway">
    <text evidence="1 12">Lipid metabolism; fatty acid biosynthesis.</text>
</comment>
<keyword evidence="9 12" id="KW-0511">Multifunctional enzyme</keyword>
<keyword evidence="12" id="KW-0963">Cytoplasm</keyword>
<dbReference type="NCBIfam" id="TIGR00747">
    <property type="entry name" value="fabH"/>
    <property type="match status" value="1"/>
</dbReference>
<proteinExistence type="inferred from homology"/>
<evidence type="ECO:0000256" key="2">
    <source>
        <dbReference type="ARBA" id="ARBA00008642"/>
    </source>
</evidence>
<dbReference type="FunFam" id="3.40.47.10:FF:000004">
    <property type="entry name" value="3-oxoacyl-[acyl-carrier-protein] synthase 3"/>
    <property type="match status" value="1"/>
</dbReference>
<keyword evidence="16" id="KW-1185">Reference proteome</keyword>
<keyword evidence="4 12" id="KW-0444">Lipid biosynthesis</keyword>
<feature type="active site" evidence="12">
    <location>
        <position position="252"/>
    </location>
</feature>
<dbReference type="Proteomes" id="UP000184139">
    <property type="component" value="Unassembled WGS sequence"/>
</dbReference>
<evidence type="ECO:0000259" key="13">
    <source>
        <dbReference type="Pfam" id="PF08541"/>
    </source>
</evidence>
<dbReference type="InterPro" id="IPR016039">
    <property type="entry name" value="Thiolase-like"/>
</dbReference>
<evidence type="ECO:0000256" key="8">
    <source>
        <dbReference type="ARBA" id="ARBA00023160"/>
    </source>
</evidence>
<feature type="region of interest" description="ACP-binding" evidence="12">
    <location>
        <begin position="253"/>
        <end position="257"/>
    </location>
</feature>
<evidence type="ECO:0000256" key="11">
    <source>
        <dbReference type="ARBA" id="ARBA00051096"/>
    </source>
</evidence>
<evidence type="ECO:0000256" key="5">
    <source>
        <dbReference type="ARBA" id="ARBA00022679"/>
    </source>
</evidence>
<dbReference type="NCBIfam" id="NF006829">
    <property type="entry name" value="PRK09352.1"/>
    <property type="match status" value="1"/>
</dbReference>
<dbReference type="EC" id="2.3.1.180" evidence="3 12"/>
<evidence type="ECO:0000256" key="10">
    <source>
        <dbReference type="ARBA" id="ARBA00023315"/>
    </source>
</evidence>
<comment type="domain">
    <text evidence="12">The last Arg residue of the ACP-binding site is essential for the weak association between ACP/AcpP and FabH.</text>
</comment>
<dbReference type="RefSeq" id="WP_073375454.1">
    <property type="nucleotide sequence ID" value="NZ_FQXS01000009.1"/>
</dbReference>
<dbReference type="OrthoDB" id="9815506at2"/>
<keyword evidence="10 12" id="KW-0012">Acyltransferase</keyword>
<dbReference type="Gene3D" id="3.40.47.10">
    <property type="match status" value="1"/>
</dbReference>
<gene>
    <name evidence="12" type="primary">fabH</name>
    <name evidence="15" type="ORF">SAMN02745124_01870</name>
</gene>
<dbReference type="PANTHER" id="PTHR43091">
    <property type="entry name" value="3-OXOACYL-[ACYL-CARRIER-PROTEIN] SYNTHASE"/>
    <property type="match status" value="1"/>
</dbReference>
<protein>
    <recommendedName>
        <fullName evidence="3 12">Beta-ketoacyl-[acyl-carrier-protein] synthase III</fullName>
        <shortName evidence="12">Beta-ketoacyl-ACP synthase III</shortName>
        <shortName evidence="12">KAS III</shortName>
        <ecNumber evidence="3 12">2.3.1.180</ecNumber>
    </recommendedName>
    <alternativeName>
        <fullName evidence="12">3-oxoacyl-[acyl-carrier-protein] synthase 3</fullName>
    </alternativeName>
    <alternativeName>
        <fullName evidence="12">3-oxoacyl-[acyl-carrier-protein] synthase III</fullName>
    </alternativeName>
</protein>
<evidence type="ECO:0000313" key="16">
    <source>
        <dbReference type="Proteomes" id="UP000184139"/>
    </source>
</evidence>
<sequence length="325" mass="35347">MGTVVLGTGSCLPSRVLSNVDLEQIVDTSDEWIRTRTGIENRRIGGPGEKTYQIAARAASEALSMAGVTAADISLLIVGTISSHMLMPSCACFVQQEIGADNAFAYDVNAACSGFLYGLDIADKHIRADRQAKVLVIGAEALSSRLNWQDRNTCILFGDGAGAAVLGHVEDERRRILGTNHRSDGRLWQLLYMHQSPSTNPDLLVPDNPGVHIIMEGREVFKHAVKAMEDAVDGVLRATGMSIWDIDLLIPHQANIRILKKLMERLDIPEEKVILNVMHYGNTSAASIPIALDETNRAGLLQPGKTVLFCSFGGGFTWGATLLRW</sequence>
<organism evidence="15 16">
    <name type="scientific">Desulfofustis glycolicus DSM 9705</name>
    <dbReference type="NCBI Taxonomy" id="1121409"/>
    <lineage>
        <taxon>Bacteria</taxon>
        <taxon>Pseudomonadati</taxon>
        <taxon>Thermodesulfobacteriota</taxon>
        <taxon>Desulfobulbia</taxon>
        <taxon>Desulfobulbales</taxon>
        <taxon>Desulfocapsaceae</taxon>
        <taxon>Desulfofustis</taxon>
    </lineage>
</organism>
<accession>A0A1M5VSJ9</accession>
<comment type="function">
    <text evidence="12">Catalyzes the condensation reaction of fatty acid synthesis by the addition to an acyl acceptor of two carbons from malonyl-ACP. Catalyzes the first condensation reaction which initiates fatty acid synthesis and may therefore play a role in governing the total rate of fatty acid production. Possesses both acetoacetyl-ACP synthase and acetyl transacylase activities. Its substrate specificity determines the biosynthesis of branched-chain and/or straight-chain of fatty acids.</text>
</comment>
<name>A0A1M5VSJ9_9BACT</name>
<evidence type="ECO:0000256" key="12">
    <source>
        <dbReference type="HAMAP-Rule" id="MF_01815"/>
    </source>
</evidence>
<evidence type="ECO:0000259" key="14">
    <source>
        <dbReference type="Pfam" id="PF08545"/>
    </source>
</evidence>
<reference evidence="15 16" key="1">
    <citation type="submission" date="2016-11" db="EMBL/GenBank/DDBJ databases">
        <authorList>
            <person name="Jaros S."/>
            <person name="Januszkiewicz K."/>
            <person name="Wedrychowicz H."/>
        </authorList>
    </citation>
    <scope>NUCLEOTIDE SEQUENCE [LARGE SCALE GENOMIC DNA]</scope>
    <source>
        <strain evidence="15 16">DSM 9705</strain>
    </source>
</reference>
<dbReference type="SUPFAM" id="SSF53901">
    <property type="entry name" value="Thiolase-like"/>
    <property type="match status" value="1"/>
</dbReference>
<dbReference type="PANTHER" id="PTHR43091:SF1">
    <property type="entry name" value="BETA-KETOACYL-[ACYL-CARRIER-PROTEIN] SYNTHASE III, CHLOROPLASTIC"/>
    <property type="match status" value="1"/>
</dbReference>
<dbReference type="UniPathway" id="UPA00094"/>
<feature type="domain" description="Beta-ketoacyl-[acyl-carrier-protein] synthase III N-terminal" evidence="14">
    <location>
        <begin position="106"/>
        <end position="185"/>
    </location>
</feature>
<feature type="domain" description="Beta-ketoacyl-[acyl-carrier-protein] synthase III C-terminal" evidence="13">
    <location>
        <begin position="236"/>
        <end position="325"/>
    </location>
</feature>
<evidence type="ECO:0000256" key="7">
    <source>
        <dbReference type="ARBA" id="ARBA00023098"/>
    </source>
</evidence>
<evidence type="ECO:0000313" key="15">
    <source>
        <dbReference type="EMBL" id="SHH78148.1"/>
    </source>
</evidence>
<comment type="subcellular location">
    <subcellularLocation>
        <location evidence="12">Cytoplasm</location>
    </subcellularLocation>
</comment>
<dbReference type="EMBL" id="FQXS01000009">
    <property type="protein sequence ID" value="SHH78148.1"/>
    <property type="molecule type" value="Genomic_DNA"/>
</dbReference>
<feature type="active site" evidence="12">
    <location>
        <position position="282"/>
    </location>
</feature>
<dbReference type="InterPro" id="IPR013747">
    <property type="entry name" value="ACP_syn_III_C"/>
</dbReference>
<keyword evidence="7 12" id="KW-0443">Lipid metabolism</keyword>
<dbReference type="HAMAP" id="MF_01815">
    <property type="entry name" value="FabH"/>
    <property type="match status" value="1"/>
</dbReference>
<dbReference type="GO" id="GO:0006633">
    <property type="term" value="P:fatty acid biosynthetic process"/>
    <property type="evidence" value="ECO:0007669"/>
    <property type="project" value="UniProtKB-UniRule"/>
</dbReference>
<evidence type="ECO:0000256" key="9">
    <source>
        <dbReference type="ARBA" id="ARBA00023268"/>
    </source>
</evidence>
<evidence type="ECO:0000256" key="6">
    <source>
        <dbReference type="ARBA" id="ARBA00022832"/>
    </source>
</evidence>
<comment type="catalytic activity">
    <reaction evidence="11">
        <text>malonyl-[ACP] + acetyl-CoA + H(+) = 3-oxobutanoyl-[ACP] + CO2 + CoA</text>
        <dbReference type="Rhea" id="RHEA:12080"/>
        <dbReference type="Rhea" id="RHEA-COMP:9623"/>
        <dbReference type="Rhea" id="RHEA-COMP:9625"/>
        <dbReference type="ChEBI" id="CHEBI:15378"/>
        <dbReference type="ChEBI" id="CHEBI:16526"/>
        <dbReference type="ChEBI" id="CHEBI:57287"/>
        <dbReference type="ChEBI" id="CHEBI:57288"/>
        <dbReference type="ChEBI" id="CHEBI:78449"/>
        <dbReference type="ChEBI" id="CHEBI:78450"/>
        <dbReference type="EC" id="2.3.1.180"/>
    </reaction>
    <physiologicalReaction direction="left-to-right" evidence="11">
        <dbReference type="Rhea" id="RHEA:12081"/>
    </physiologicalReaction>
</comment>
<dbReference type="STRING" id="1121409.SAMN02745124_01870"/>
<feature type="active site" evidence="12">
    <location>
        <position position="112"/>
    </location>
</feature>
<comment type="similarity">
    <text evidence="2 12">Belongs to the thiolase-like superfamily. FabH family.</text>
</comment>
<dbReference type="InterPro" id="IPR004655">
    <property type="entry name" value="FabH"/>
</dbReference>
<comment type="subunit">
    <text evidence="12">Homodimer.</text>
</comment>
<dbReference type="AlphaFoldDB" id="A0A1M5VSJ9"/>
<dbReference type="Pfam" id="PF08545">
    <property type="entry name" value="ACP_syn_III"/>
    <property type="match status" value="1"/>
</dbReference>
<dbReference type="InterPro" id="IPR013751">
    <property type="entry name" value="ACP_syn_III_N"/>
</dbReference>
<evidence type="ECO:0000256" key="1">
    <source>
        <dbReference type="ARBA" id="ARBA00005194"/>
    </source>
</evidence>
<evidence type="ECO:0000256" key="4">
    <source>
        <dbReference type="ARBA" id="ARBA00022516"/>
    </source>
</evidence>
<dbReference type="GO" id="GO:0033818">
    <property type="term" value="F:beta-ketoacyl-acyl-carrier-protein synthase III activity"/>
    <property type="evidence" value="ECO:0007669"/>
    <property type="project" value="UniProtKB-UniRule"/>
</dbReference>
<dbReference type="CDD" id="cd00830">
    <property type="entry name" value="KAS_III"/>
    <property type="match status" value="1"/>
</dbReference>
<keyword evidence="6 12" id="KW-0276">Fatty acid metabolism</keyword>
<dbReference type="Pfam" id="PF08541">
    <property type="entry name" value="ACP_syn_III_C"/>
    <property type="match status" value="1"/>
</dbReference>
<keyword evidence="8 12" id="KW-0275">Fatty acid biosynthesis</keyword>
<dbReference type="GO" id="GO:0004315">
    <property type="term" value="F:3-oxoacyl-[acyl-carrier-protein] synthase activity"/>
    <property type="evidence" value="ECO:0007669"/>
    <property type="project" value="InterPro"/>
</dbReference>
<dbReference type="GO" id="GO:0005737">
    <property type="term" value="C:cytoplasm"/>
    <property type="evidence" value="ECO:0007669"/>
    <property type="project" value="UniProtKB-SubCell"/>
</dbReference>
<evidence type="ECO:0000256" key="3">
    <source>
        <dbReference type="ARBA" id="ARBA00012333"/>
    </source>
</evidence>